<keyword evidence="2" id="KW-0677">Repeat</keyword>
<dbReference type="EMBL" id="JBDXSU010000001">
    <property type="protein sequence ID" value="MFB5188998.1"/>
    <property type="molecule type" value="Genomic_DNA"/>
</dbReference>
<dbReference type="Proteomes" id="UP001579974">
    <property type="component" value="Unassembled WGS sequence"/>
</dbReference>
<proteinExistence type="predicted"/>
<protein>
    <submittedName>
        <fullName evidence="3">DapH/DapD/GlmU-related protein</fullName>
    </submittedName>
</protein>
<dbReference type="InterPro" id="IPR011004">
    <property type="entry name" value="Trimer_LpxA-like_sf"/>
</dbReference>
<dbReference type="PANTHER" id="PTHR43300:SF11">
    <property type="entry name" value="ACETYLTRANSFERASE RV3034C-RELATED"/>
    <property type="match status" value="1"/>
</dbReference>
<dbReference type="NCBIfam" id="TIGR03308">
    <property type="entry name" value="phn_thr-fam"/>
    <property type="match status" value="1"/>
</dbReference>
<dbReference type="InterPro" id="IPR017694">
    <property type="entry name" value="Phosphonate_tfrase_rpt"/>
</dbReference>
<dbReference type="Pfam" id="PF00132">
    <property type="entry name" value="Hexapep"/>
    <property type="match status" value="1"/>
</dbReference>
<gene>
    <name evidence="3" type="ORF">KKP3000_001437</name>
</gene>
<name>A0ABV5A9N8_9BACL</name>
<sequence>MYEVANHSIEDNKKLGPQPRIHGTARVVESEIGSWADIGAGSNIYLSTVGDYSYTAGDAQIVYTDVGKFCSIASHVRLNPGNHPMWRVTQHHFTYRRQAYDFDTRDDEEFFEWRKEHRVMIGHDVWIGHNATVMPGVKVGTGAVIGAGAVVTKDVDPYTIVVGVPAKPLRPRFPQQVAERLLTIAWWDWPREVLEERFNDFLNLELFLEKYSI</sequence>
<keyword evidence="4" id="KW-1185">Reference proteome</keyword>
<dbReference type="InterPro" id="IPR001451">
    <property type="entry name" value="Hexapep"/>
</dbReference>
<reference evidence="3 4" key="1">
    <citation type="journal article" date="2024" name="Int. J. Mol. Sci.">
        <title>Exploration of Alicyclobacillus spp. Genome in Search of Antibiotic Resistance.</title>
        <authorList>
            <person name="Bucka-Kolendo J."/>
            <person name="Kiousi D.E."/>
            <person name="Dekowska A."/>
            <person name="Mikolajczuk-Szczyrba A."/>
            <person name="Karadedos D.M."/>
            <person name="Michael P."/>
            <person name="Galanis A."/>
            <person name="Sokolowska B."/>
        </authorList>
    </citation>
    <scope>NUCLEOTIDE SEQUENCE [LARGE SCALE GENOMIC DNA]</scope>
    <source>
        <strain evidence="3 4">KKP 3000</strain>
    </source>
</reference>
<evidence type="ECO:0000256" key="1">
    <source>
        <dbReference type="ARBA" id="ARBA00022679"/>
    </source>
</evidence>
<accession>A0ABV5A9N8</accession>
<organism evidence="3 4">
    <name type="scientific">Alicyclobacillus fastidiosus</name>
    <dbReference type="NCBI Taxonomy" id="392011"/>
    <lineage>
        <taxon>Bacteria</taxon>
        <taxon>Bacillati</taxon>
        <taxon>Bacillota</taxon>
        <taxon>Bacilli</taxon>
        <taxon>Bacillales</taxon>
        <taxon>Alicyclobacillaceae</taxon>
        <taxon>Alicyclobacillus</taxon>
    </lineage>
</organism>
<dbReference type="InterPro" id="IPR018357">
    <property type="entry name" value="Hexapep_transf_CS"/>
</dbReference>
<evidence type="ECO:0000313" key="4">
    <source>
        <dbReference type="Proteomes" id="UP001579974"/>
    </source>
</evidence>
<dbReference type="CDD" id="cd03349">
    <property type="entry name" value="LbH_XAT"/>
    <property type="match status" value="1"/>
</dbReference>
<dbReference type="InterPro" id="IPR050179">
    <property type="entry name" value="Trans_hexapeptide_repeat"/>
</dbReference>
<dbReference type="PROSITE" id="PS00101">
    <property type="entry name" value="HEXAPEP_TRANSFERASES"/>
    <property type="match status" value="1"/>
</dbReference>
<dbReference type="Gene3D" id="2.160.10.10">
    <property type="entry name" value="Hexapeptide repeat proteins"/>
    <property type="match status" value="1"/>
</dbReference>
<dbReference type="SUPFAM" id="SSF51161">
    <property type="entry name" value="Trimeric LpxA-like enzymes"/>
    <property type="match status" value="1"/>
</dbReference>
<comment type="caution">
    <text evidence="3">The sequence shown here is derived from an EMBL/GenBank/DDBJ whole genome shotgun (WGS) entry which is preliminary data.</text>
</comment>
<dbReference type="RefSeq" id="WP_275475818.1">
    <property type="nucleotide sequence ID" value="NZ_CP162940.1"/>
</dbReference>
<evidence type="ECO:0000313" key="3">
    <source>
        <dbReference type="EMBL" id="MFB5188998.1"/>
    </source>
</evidence>
<dbReference type="PANTHER" id="PTHR43300">
    <property type="entry name" value="ACETYLTRANSFERASE"/>
    <property type="match status" value="1"/>
</dbReference>
<keyword evidence="1" id="KW-0808">Transferase</keyword>
<evidence type="ECO:0000256" key="2">
    <source>
        <dbReference type="ARBA" id="ARBA00022737"/>
    </source>
</evidence>